<feature type="compositionally biased region" description="Acidic residues" evidence="1">
    <location>
        <begin position="154"/>
        <end position="166"/>
    </location>
</feature>
<feature type="compositionally biased region" description="Basic and acidic residues" evidence="1">
    <location>
        <begin position="167"/>
        <end position="179"/>
    </location>
</feature>
<organism evidence="2 3">
    <name type="scientific">Paraconiothyrium brasiliense</name>
    <dbReference type="NCBI Taxonomy" id="300254"/>
    <lineage>
        <taxon>Eukaryota</taxon>
        <taxon>Fungi</taxon>
        <taxon>Dikarya</taxon>
        <taxon>Ascomycota</taxon>
        <taxon>Pezizomycotina</taxon>
        <taxon>Dothideomycetes</taxon>
        <taxon>Pleosporomycetidae</taxon>
        <taxon>Pleosporales</taxon>
        <taxon>Massarineae</taxon>
        <taxon>Didymosphaeriaceae</taxon>
        <taxon>Paraconiothyrium</taxon>
    </lineage>
</organism>
<comment type="caution">
    <text evidence="2">The sequence shown here is derived from an EMBL/GenBank/DDBJ whole genome shotgun (WGS) entry which is preliminary data.</text>
</comment>
<gene>
    <name evidence="2" type="ORF">SLS60_010061</name>
</gene>
<dbReference type="EMBL" id="JAKJXO020000017">
    <property type="protein sequence ID" value="KAL1594304.1"/>
    <property type="molecule type" value="Genomic_DNA"/>
</dbReference>
<evidence type="ECO:0000313" key="2">
    <source>
        <dbReference type="EMBL" id="KAL1594304.1"/>
    </source>
</evidence>
<feature type="compositionally biased region" description="Basic and acidic residues" evidence="1">
    <location>
        <begin position="8"/>
        <end position="18"/>
    </location>
</feature>
<feature type="region of interest" description="Disordered" evidence="1">
    <location>
        <begin position="57"/>
        <end position="96"/>
    </location>
</feature>
<accession>A0ABR3QQ71</accession>
<evidence type="ECO:0000256" key="1">
    <source>
        <dbReference type="SAM" id="MobiDB-lite"/>
    </source>
</evidence>
<evidence type="ECO:0000313" key="3">
    <source>
        <dbReference type="Proteomes" id="UP001521785"/>
    </source>
</evidence>
<sequence length="489" mass="55605">MVGEVDYDTVKEMPHDAGDTSVNSLEGARKRFGKANLAVFETTGVWIEGCTPGLESYGIKGRTKAERPSKQVNRNDPTKGDDGDEDGPPAPLPAKIDLDPADEIITFVLQPQDLGFDDRCVECCKEGICYDKKCREAWKQFHTGTKPGNSSDSEASDSEGDTEDDEPYHLGKHSSDRHAEALSRQRTPFGCHMHQPLKMWFVHREKFEAVCASGTSVEDVYVIDVSVKCFDLFTSCVAPTFNGEFAERPERLDVYLDREDADQGKYFFSKAVYKDVGDYTVGDILEAHCCSQSLQCPIVSDVLLDHLRKILLNHKSLKLFKPEDLQYVSHYTKASDPIRLFLLDAFRLKIVHARRLMRQNRHLYPPELVRYWAHWERKQHDEISSLDQDLIDEFHAMTYTGRCSATNSLLGKIRVIPEIEGHPQDQEGVIWGNCIFEGWSSYTWKPLTGRLSRDALHERFTRSDSLDALSSNNNELFREAYYNYPAAAI</sequence>
<reference evidence="2 3" key="1">
    <citation type="submission" date="2024-02" db="EMBL/GenBank/DDBJ databases">
        <title>De novo assembly and annotation of 12 fungi associated with fruit tree decline syndrome in Ontario, Canada.</title>
        <authorList>
            <person name="Sulman M."/>
            <person name="Ellouze W."/>
            <person name="Ilyukhin E."/>
        </authorList>
    </citation>
    <scope>NUCLEOTIDE SEQUENCE [LARGE SCALE GENOMIC DNA]</scope>
    <source>
        <strain evidence="2 3">M42-189</strain>
    </source>
</reference>
<name>A0ABR3QQ71_9PLEO</name>
<protein>
    <submittedName>
        <fullName evidence="2">Uncharacterized protein</fullName>
    </submittedName>
</protein>
<feature type="region of interest" description="Disordered" evidence="1">
    <location>
        <begin position="1"/>
        <end position="22"/>
    </location>
</feature>
<feature type="region of interest" description="Disordered" evidence="1">
    <location>
        <begin position="142"/>
        <end position="179"/>
    </location>
</feature>
<proteinExistence type="predicted"/>
<keyword evidence="3" id="KW-1185">Reference proteome</keyword>
<dbReference type="Proteomes" id="UP001521785">
    <property type="component" value="Unassembled WGS sequence"/>
</dbReference>